<dbReference type="AlphaFoldDB" id="A0AAV7PF51"/>
<gene>
    <name evidence="1" type="ORF">NDU88_005348</name>
</gene>
<comment type="caution">
    <text evidence="1">The sequence shown here is derived from an EMBL/GenBank/DDBJ whole genome shotgun (WGS) entry which is preliminary data.</text>
</comment>
<organism evidence="1 2">
    <name type="scientific">Pleurodeles waltl</name>
    <name type="common">Iberian ribbed newt</name>
    <dbReference type="NCBI Taxonomy" id="8319"/>
    <lineage>
        <taxon>Eukaryota</taxon>
        <taxon>Metazoa</taxon>
        <taxon>Chordata</taxon>
        <taxon>Craniata</taxon>
        <taxon>Vertebrata</taxon>
        <taxon>Euteleostomi</taxon>
        <taxon>Amphibia</taxon>
        <taxon>Batrachia</taxon>
        <taxon>Caudata</taxon>
        <taxon>Salamandroidea</taxon>
        <taxon>Salamandridae</taxon>
        <taxon>Pleurodelinae</taxon>
        <taxon>Pleurodeles</taxon>
    </lineage>
</organism>
<name>A0AAV7PF51_PLEWA</name>
<accession>A0AAV7PF51</accession>
<evidence type="ECO:0000313" key="1">
    <source>
        <dbReference type="EMBL" id="KAJ1126942.1"/>
    </source>
</evidence>
<reference evidence="1" key="1">
    <citation type="journal article" date="2022" name="bioRxiv">
        <title>Sequencing and chromosome-scale assembly of the giantPleurodeles waltlgenome.</title>
        <authorList>
            <person name="Brown T."/>
            <person name="Elewa A."/>
            <person name="Iarovenko S."/>
            <person name="Subramanian E."/>
            <person name="Araus A.J."/>
            <person name="Petzold A."/>
            <person name="Susuki M."/>
            <person name="Suzuki K.-i.T."/>
            <person name="Hayashi T."/>
            <person name="Toyoda A."/>
            <person name="Oliveira C."/>
            <person name="Osipova E."/>
            <person name="Leigh N.D."/>
            <person name="Simon A."/>
            <person name="Yun M.H."/>
        </authorList>
    </citation>
    <scope>NUCLEOTIDE SEQUENCE</scope>
    <source>
        <strain evidence="1">20211129_DDA</strain>
        <tissue evidence="1">Liver</tissue>
    </source>
</reference>
<evidence type="ECO:0000313" key="2">
    <source>
        <dbReference type="Proteomes" id="UP001066276"/>
    </source>
</evidence>
<dbReference type="EMBL" id="JANPWB010000011">
    <property type="protein sequence ID" value="KAJ1126942.1"/>
    <property type="molecule type" value="Genomic_DNA"/>
</dbReference>
<protein>
    <submittedName>
        <fullName evidence="1">Uncharacterized protein</fullName>
    </submittedName>
</protein>
<sequence>MFVRSLKQPVRSGVYGMRGCVRGSSPSLPAALGSLRTCAQGAATAIVGPLGSSLARVRVSLPLGPWANRCVSLFRSSGSRDVTEHEACGFGGFQRLETGGFQDNCGPGTEL</sequence>
<keyword evidence="2" id="KW-1185">Reference proteome</keyword>
<dbReference type="Proteomes" id="UP001066276">
    <property type="component" value="Chromosome 7"/>
</dbReference>
<proteinExistence type="predicted"/>